<proteinExistence type="predicted"/>
<dbReference type="InterPro" id="IPR026960">
    <property type="entry name" value="RVT-Znf"/>
</dbReference>
<feature type="region of interest" description="Disordered" evidence="1">
    <location>
        <begin position="1"/>
        <end position="47"/>
    </location>
</feature>
<reference evidence="3 4" key="1">
    <citation type="submission" date="2020-12" db="EMBL/GenBank/DDBJ databases">
        <title>Concerted genomic and epigenomic changes stabilize Arabidopsis allopolyploids.</title>
        <authorList>
            <person name="Chen Z."/>
        </authorList>
    </citation>
    <scope>NUCLEOTIDE SEQUENCE [LARGE SCALE GENOMIC DNA]</scope>
    <source>
        <strain evidence="3">Allo738</strain>
        <tissue evidence="3">Leaf</tissue>
    </source>
</reference>
<dbReference type="PANTHER" id="PTHR33116:SF80">
    <property type="entry name" value="REVERSE TRANSCRIPTASE ZINC-BINDING DOMAIN-CONTAINING PROTEIN"/>
    <property type="match status" value="1"/>
</dbReference>
<feature type="region of interest" description="Disordered" evidence="1">
    <location>
        <begin position="502"/>
        <end position="526"/>
    </location>
</feature>
<feature type="domain" description="Reverse transcriptase" evidence="2">
    <location>
        <begin position="996"/>
        <end position="1273"/>
    </location>
</feature>
<dbReference type="InterPro" id="IPR025558">
    <property type="entry name" value="DUF4283"/>
</dbReference>
<evidence type="ECO:0000313" key="3">
    <source>
        <dbReference type="EMBL" id="KAG7552255.1"/>
    </source>
</evidence>
<keyword evidence="3" id="KW-0808">Transferase</keyword>
<dbReference type="Proteomes" id="UP000694240">
    <property type="component" value="Chromosome 11"/>
</dbReference>
<dbReference type="InterPro" id="IPR005135">
    <property type="entry name" value="Endo/exonuclease/phosphatase"/>
</dbReference>
<keyword evidence="3" id="KW-0548">Nucleotidyltransferase</keyword>
<organism evidence="3 4">
    <name type="scientific">Arabidopsis thaliana x Arabidopsis arenosa</name>
    <dbReference type="NCBI Taxonomy" id="1240361"/>
    <lineage>
        <taxon>Eukaryota</taxon>
        <taxon>Viridiplantae</taxon>
        <taxon>Streptophyta</taxon>
        <taxon>Embryophyta</taxon>
        <taxon>Tracheophyta</taxon>
        <taxon>Spermatophyta</taxon>
        <taxon>Magnoliopsida</taxon>
        <taxon>eudicotyledons</taxon>
        <taxon>Gunneridae</taxon>
        <taxon>Pentapetalae</taxon>
        <taxon>rosids</taxon>
        <taxon>malvids</taxon>
        <taxon>Brassicales</taxon>
        <taxon>Brassicaceae</taxon>
        <taxon>Camelineae</taxon>
        <taxon>Arabidopsis</taxon>
    </lineage>
</organism>
<accession>A0A8T1Z095</accession>
<protein>
    <submittedName>
        <fullName evidence="3">Reverse transcriptase domain</fullName>
    </submittedName>
</protein>
<dbReference type="CDD" id="cd01650">
    <property type="entry name" value="RT_nLTR_like"/>
    <property type="match status" value="1"/>
</dbReference>
<evidence type="ECO:0000313" key="4">
    <source>
        <dbReference type="Proteomes" id="UP000694240"/>
    </source>
</evidence>
<dbReference type="Pfam" id="PF14111">
    <property type="entry name" value="DUF4283"/>
    <property type="match status" value="1"/>
</dbReference>
<gene>
    <name evidence="3" type="ORF">ISN45_Aa06g028620</name>
</gene>
<dbReference type="Pfam" id="PF13966">
    <property type="entry name" value="zf-RVT"/>
    <property type="match status" value="1"/>
</dbReference>
<dbReference type="PROSITE" id="PS50878">
    <property type="entry name" value="RT_POL"/>
    <property type="match status" value="1"/>
</dbReference>
<comment type="caution">
    <text evidence="3">The sequence shown here is derived from an EMBL/GenBank/DDBJ whole genome shotgun (WGS) entry which is preliminary data.</text>
</comment>
<keyword evidence="3" id="KW-0695">RNA-directed DNA polymerase</keyword>
<keyword evidence="4" id="KW-1185">Reference proteome</keyword>
<feature type="compositionally biased region" description="Low complexity" evidence="1">
    <location>
        <begin position="9"/>
        <end position="24"/>
    </location>
</feature>
<dbReference type="Pfam" id="PF03372">
    <property type="entry name" value="Exo_endo_phos"/>
    <property type="match status" value="1"/>
</dbReference>
<dbReference type="GO" id="GO:0003964">
    <property type="term" value="F:RNA-directed DNA polymerase activity"/>
    <property type="evidence" value="ECO:0007669"/>
    <property type="project" value="UniProtKB-KW"/>
</dbReference>
<evidence type="ECO:0000259" key="2">
    <source>
        <dbReference type="PROSITE" id="PS50878"/>
    </source>
</evidence>
<dbReference type="Pfam" id="PF00078">
    <property type="entry name" value="RVT_1"/>
    <property type="match status" value="1"/>
</dbReference>
<dbReference type="PANTHER" id="PTHR33116">
    <property type="entry name" value="REVERSE TRANSCRIPTASE ZINC-BINDING DOMAIN-CONTAINING PROTEIN-RELATED-RELATED"/>
    <property type="match status" value="1"/>
</dbReference>
<sequence>MGKSKPPKKSPSSKSKPKKSSPSSLARSGHVLPSRIPPESCVSSDPVDLSVPATLSLASPRPVASNPSVPVTASESISELAVASTTAVSHEAVVVPVKVVLATEPGEIASVSTSSAAKSPKETISSAVPTAKVKQIASSPASTPGSDSWVNLAKGTSKPLKKIGTAFTLESGEACVKVPNSVIERNKKSWECFVLGQFYSDPPGQGTIHNIVNGIWSKQYRDIAVSKMEGNSFLFRIPNAFTRSRVLSQRLWQIEGQTMFVAKWDPGVTPSKPELTSAPIWLELRNVPLQLFHEEGLERIAGLVGDPKFLHPSTANKTNLEVAKVFTLIDPRKPLPEAVNVQFDSGAIQRVLVSSPWMPPVCAHCKAIGHSLRHCKGAPITCAECSSSTHTPLQCPKLKKTGPKMRSSNPRRRSSSPSNHVVPTSKAASLKEGVIGVQSKGKEAAGTAWAVKNVPSSQPSKGEAQVPGSLAVLSTGLQLGSAKLHKGDSSSSKTAISESYCSSADSGQKSDSDLAVADDSSDIMSSDPDEEAFIQVLSKRQQTHVKQPKEKKFINELMPGWFFDENYAFSVLGKIWVLWDPSVQVVVVSKSLQMITCEVLLPDSLSWIVVSIVYASNDEGSRKDLWKEMVLLATSSVVEGRPWMVMGDFNQTLNPEDHSANMSLNIGRKIREFRSCLLACDLFDLVFKGNTYTWWNKSGSRPVAKKLDRILVNDEWNSLFPAAFAVFGEPDFSDHASCEVVLEAAVQKIKRPFRFFNFLLKNSDFIGLIRQHWYSLNITGSAMFRVSKKLKSLKPHIRSFSRDNYSDLEKRVVEAHSLVLQCQRITLSNPSVLHASYELEATRKWHILAKAEESFFCQKSSVTWLLEGDSNTAYFHKMADMRKSLNTIHYLVNDNGERIESPENIKDHCSSYFESLLGNDVIDHPIEQEDMNLLLTFRCSEPQISDLERPFSDRDIQEAFFSLPRNKASGPDGFPAEFFKGTWSVIGPEVVEAVHEFFRSGQLLKQWNATTLILIPKITNASRMTDFRPISCLNTMYKVIARLLTSRLQKLLVQVISPAQSAFLPGRLLAENVLLATEIVHGYNRNNIEPRGMLKVDLRKAFDSVRWDFIISALRALSVPEKFINWIFQCISTPTFSVSVNGSIGGFFKSKRGLRQGDPLSPYLFVLAMEVFSSLLKSRFEAGYIHYHPKTADLSISHLMFADDVMVFFDGGSSSLHGISEALDDFASWSGLQVNKNKTNLYLAGTDQSEALAISRYGYPASTLPVRYLGLPLMSRKLKISEFEPLIEKIARRFRSWAVKSLSFAGRVQLISSVITGMVNFWLSTFVLPLGCVRRIESLCSRFLWSGNIDSGRGAKIAWSSVCLPKNEGGVGLRRFSMWNKTLCLRFIWLLFAENGSLWTAWHMTHHIKDKSFWAIDATPNDQWTWKMLLNLRPLGERFLKAQLGNGQKTFFWFDNWTPFGPLIKLLGSNGPRSLRIPASAKVSESCNGEGWLLPPPRSDAALLLHTHLTTITLPSLVIENDIFTWVIEDIDCYGFSSAKTWDALRPRKEVKRWASSVWFKGAVPKHAFNMWVSTLNRLPTRQRLASWGVSPTMDCCLCSALPETRDHLLLSCVFATAVWSQVFCRLSPSHRLPLTWDELLSWTRHATLQAPSILRKVAAQASVYHIWRQRNNALHNGIRIPPSTIFKTIDRNIRNIITGRRHRKRWRSLMLLWIR</sequence>
<name>A0A8T1Z095_9BRAS</name>
<dbReference type="InterPro" id="IPR000477">
    <property type="entry name" value="RT_dom"/>
</dbReference>
<feature type="compositionally biased region" description="Low complexity" evidence="1">
    <location>
        <begin position="513"/>
        <end position="526"/>
    </location>
</feature>
<dbReference type="EMBL" id="JAEFBK010000011">
    <property type="protein sequence ID" value="KAG7552255.1"/>
    <property type="molecule type" value="Genomic_DNA"/>
</dbReference>
<feature type="region of interest" description="Disordered" evidence="1">
    <location>
        <begin position="387"/>
        <end position="434"/>
    </location>
</feature>
<feature type="compositionally biased region" description="Basic residues" evidence="1">
    <location>
        <begin position="397"/>
        <end position="414"/>
    </location>
</feature>
<evidence type="ECO:0000256" key="1">
    <source>
        <dbReference type="SAM" id="MobiDB-lite"/>
    </source>
</evidence>